<evidence type="ECO:0000313" key="6">
    <source>
        <dbReference type="Proteomes" id="UP000199290"/>
    </source>
</evidence>
<comment type="similarity">
    <text evidence="1 2">Belongs to the elongation factor P family.</text>
</comment>
<dbReference type="CDD" id="cd04470">
    <property type="entry name" value="S1_EF-P_repeat_1"/>
    <property type="match status" value="1"/>
</dbReference>
<dbReference type="PIRSF" id="PIRSF005901">
    <property type="entry name" value="EF-P"/>
    <property type="match status" value="1"/>
</dbReference>
<dbReference type="NCBIfam" id="NF001810">
    <property type="entry name" value="PRK00529.1"/>
    <property type="match status" value="1"/>
</dbReference>
<dbReference type="GO" id="GO:0043043">
    <property type="term" value="P:peptide biosynthetic process"/>
    <property type="evidence" value="ECO:0007669"/>
    <property type="project" value="InterPro"/>
</dbReference>
<dbReference type="GO" id="GO:0005829">
    <property type="term" value="C:cytosol"/>
    <property type="evidence" value="ECO:0007669"/>
    <property type="project" value="UniProtKB-ARBA"/>
</dbReference>
<dbReference type="Pfam" id="PF08207">
    <property type="entry name" value="EFP_N"/>
    <property type="match status" value="1"/>
</dbReference>
<feature type="domain" description="Elongation factor P C-terminal" evidence="3">
    <location>
        <begin position="158"/>
        <end position="213"/>
    </location>
</feature>
<dbReference type="AlphaFoldDB" id="A0A1I6GNI2"/>
<dbReference type="PANTHER" id="PTHR30053:SF14">
    <property type="entry name" value="TRANSLATION ELONGATION FACTOR KOW-LIKE DOMAIN-CONTAINING PROTEIN"/>
    <property type="match status" value="1"/>
</dbReference>
<keyword evidence="6" id="KW-1185">Reference proteome</keyword>
<dbReference type="InterPro" id="IPR013185">
    <property type="entry name" value="Transl_elong_KOW-like"/>
</dbReference>
<dbReference type="SUPFAM" id="SSF50104">
    <property type="entry name" value="Translation proteins SH3-like domain"/>
    <property type="match status" value="1"/>
</dbReference>
<dbReference type="Gene3D" id="2.30.30.30">
    <property type="match status" value="1"/>
</dbReference>
<dbReference type="InterPro" id="IPR008991">
    <property type="entry name" value="Translation_prot_SH3-like_sf"/>
</dbReference>
<proteinExistence type="inferred from homology"/>
<dbReference type="InterPro" id="IPR001059">
    <property type="entry name" value="Transl_elong_P/YeiP_cen"/>
</dbReference>
<evidence type="ECO:0000259" key="3">
    <source>
        <dbReference type="SMART" id="SM00841"/>
    </source>
</evidence>
<feature type="domain" description="Translation elongation factor P/YeiP central" evidence="4">
    <location>
        <begin position="95"/>
        <end position="150"/>
    </location>
</feature>
<dbReference type="Pfam" id="PF09285">
    <property type="entry name" value="Elong-fact-P_C"/>
    <property type="match status" value="1"/>
</dbReference>
<evidence type="ECO:0000313" key="5">
    <source>
        <dbReference type="EMBL" id="SFR43728.1"/>
    </source>
</evidence>
<dbReference type="SUPFAM" id="SSF50249">
    <property type="entry name" value="Nucleic acid-binding proteins"/>
    <property type="match status" value="2"/>
</dbReference>
<dbReference type="SMART" id="SM01185">
    <property type="entry name" value="EFP"/>
    <property type="match status" value="1"/>
</dbReference>
<dbReference type="HAMAP" id="MF_00646">
    <property type="entry name" value="EFP"/>
    <property type="match status" value="1"/>
</dbReference>
<dbReference type="CDD" id="cd05794">
    <property type="entry name" value="S1_EF-P_repeat_2"/>
    <property type="match status" value="1"/>
</dbReference>
<dbReference type="InterPro" id="IPR014722">
    <property type="entry name" value="Rib_uL2_dom2"/>
</dbReference>
<gene>
    <name evidence="5" type="ORF">SAMN04488073_1217</name>
</gene>
<dbReference type="Proteomes" id="UP000199290">
    <property type="component" value="Unassembled WGS sequence"/>
</dbReference>
<protein>
    <recommendedName>
        <fullName evidence="2">Elongation factor P-like protein</fullName>
    </recommendedName>
</protein>
<dbReference type="PROSITE" id="PS01275">
    <property type="entry name" value="EFP"/>
    <property type="match status" value="1"/>
</dbReference>
<reference evidence="6" key="1">
    <citation type="submission" date="2016-10" db="EMBL/GenBank/DDBJ databases">
        <authorList>
            <person name="Varghese N."/>
            <person name="Submissions S."/>
        </authorList>
    </citation>
    <scope>NUCLEOTIDE SEQUENCE [LARGE SCALE GENOMIC DNA]</scope>
    <source>
        <strain evidence="6">CGMCC 1.6294</strain>
    </source>
</reference>
<evidence type="ECO:0000256" key="1">
    <source>
        <dbReference type="ARBA" id="ARBA00009479"/>
    </source>
</evidence>
<keyword evidence="5" id="KW-0648">Protein biosynthesis</keyword>
<sequence>MVYQRSESFVPNDHFVTAPISPEVVNMPRASEIKKNSAVEYDGRVYFVKDIERSVPQGRAGGSLYRMRMYDVVTGYKLDETFKDSDMLNLADLTRREVTFSYADGDEYVFMDTEDFTQYSLNREAIAEELLFISEDTQGVMVILLKDSPVALALPPTVELVIDETDPSVKGGSATARTKPARFNTGLVVQVPEHISTGDRIRINVEERKFLGRA</sequence>
<name>A0A1I6GNI2_9GAMM</name>
<dbReference type="InterPro" id="IPR020599">
    <property type="entry name" value="Transl_elong_fac_P/YeiP"/>
</dbReference>
<evidence type="ECO:0000259" key="4">
    <source>
        <dbReference type="SMART" id="SM01185"/>
    </source>
</evidence>
<dbReference type="PANTHER" id="PTHR30053">
    <property type="entry name" value="ELONGATION FACTOR P"/>
    <property type="match status" value="1"/>
</dbReference>
<dbReference type="InterPro" id="IPR012340">
    <property type="entry name" value="NA-bd_OB-fold"/>
</dbReference>
<organism evidence="5 6">
    <name type="scientific">Marinobacter gudaonensis</name>
    <dbReference type="NCBI Taxonomy" id="375760"/>
    <lineage>
        <taxon>Bacteria</taxon>
        <taxon>Pseudomonadati</taxon>
        <taxon>Pseudomonadota</taxon>
        <taxon>Gammaproteobacteria</taxon>
        <taxon>Pseudomonadales</taxon>
        <taxon>Marinobacteraceae</taxon>
        <taxon>Marinobacter</taxon>
    </lineage>
</organism>
<dbReference type="GO" id="GO:0003746">
    <property type="term" value="F:translation elongation factor activity"/>
    <property type="evidence" value="ECO:0007669"/>
    <property type="project" value="UniProtKB-UniRule"/>
</dbReference>
<dbReference type="NCBIfam" id="NF003392">
    <property type="entry name" value="PRK04542.1"/>
    <property type="match status" value="1"/>
</dbReference>
<dbReference type="STRING" id="375760.SAMN04488073_1217"/>
<evidence type="ECO:0000256" key="2">
    <source>
        <dbReference type="HAMAP-Rule" id="MF_00646"/>
    </source>
</evidence>
<dbReference type="InterPro" id="IPR015365">
    <property type="entry name" value="Elong-fact-P_C"/>
</dbReference>
<dbReference type="SMART" id="SM00841">
    <property type="entry name" value="Elong-fact-P_C"/>
    <property type="match status" value="1"/>
</dbReference>
<accession>A0A1I6GNI2</accession>
<dbReference type="InterPro" id="IPR013852">
    <property type="entry name" value="Transl_elong_P/YeiP_CS"/>
</dbReference>
<dbReference type="Gene3D" id="2.40.50.140">
    <property type="entry name" value="Nucleic acid-binding proteins"/>
    <property type="match status" value="2"/>
</dbReference>
<dbReference type="InterPro" id="IPR011897">
    <property type="entry name" value="Transl_elong_p-like_YeiP"/>
</dbReference>
<dbReference type="Pfam" id="PF01132">
    <property type="entry name" value="EFP"/>
    <property type="match status" value="1"/>
</dbReference>
<dbReference type="EMBL" id="FOYV01000001">
    <property type="protein sequence ID" value="SFR43728.1"/>
    <property type="molecule type" value="Genomic_DNA"/>
</dbReference>
<keyword evidence="5" id="KW-0251">Elongation factor</keyword>
<dbReference type="FunFam" id="2.40.50.140:FF:000004">
    <property type="entry name" value="Elongation factor P"/>
    <property type="match status" value="1"/>
</dbReference>